<dbReference type="AlphaFoldDB" id="F6V610"/>
<evidence type="ECO:0000313" key="3">
    <source>
        <dbReference type="Proteomes" id="UP000008144"/>
    </source>
</evidence>
<reference evidence="2" key="3">
    <citation type="submission" date="2025-08" db="UniProtKB">
        <authorList>
            <consortium name="Ensembl"/>
        </authorList>
    </citation>
    <scope>IDENTIFICATION</scope>
</reference>
<dbReference type="EMBL" id="EAAA01002954">
    <property type="status" value="NOT_ANNOTATED_CDS"/>
    <property type="molecule type" value="Genomic_DNA"/>
</dbReference>
<dbReference type="GeneTree" id="ENSGT00940000163883"/>
<dbReference type="PANTHER" id="PTHR23282">
    <property type="entry name" value="APICAL ENDOSOMAL GLYCOPROTEIN PRECURSOR"/>
    <property type="match status" value="1"/>
</dbReference>
<dbReference type="Pfam" id="PF00629">
    <property type="entry name" value="MAM"/>
    <property type="match status" value="1"/>
</dbReference>
<organism evidence="2 3">
    <name type="scientific">Ciona intestinalis</name>
    <name type="common">Transparent sea squirt</name>
    <name type="synonym">Ascidia intestinalis</name>
    <dbReference type="NCBI Taxonomy" id="7719"/>
    <lineage>
        <taxon>Eukaryota</taxon>
        <taxon>Metazoa</taxon>
        <taxon>Chordata</taxon>
        <taxon>Tunicata</taxon>
        <taxon>Ascidiacea</taxon>
        <taxon>Phlebobranchia</taxon>
        <taxon>Cionidae</taxon>
        <taxon>Ciona</taxon>
    </lineage>
</organism>
<reference evidence="2" key="2">
    <citation type="journal article" date="2008" name="Genome Biol.">
        <title>Improved genome assembly and evidence-based global gene model set for the chordate Ciona intestinalis: new insight into intron and operon populations.</title>
        <authorList>
            <person name="Satou Y."/>
            <person name="Mineta K."/>
            <person name="Ogasawara M."/>
            <person name="Sasakura Y."/>
            <person name="Shoguchi E."/>
            <person name="Ueno K."/>
            <person name="Yamada L."/>
            <person name="Matsumoto J."/>
            <person name="Wasserscheid J."/>
            <person name="Dewar K."/>
            <person name="Wiley G.B."/>
            <person name="Macmil S.L."/>
            <person name="Roe B.A."/>
            <person name="Zeller R.W."/>
            <person name="Hastings K.E."/>
            <person name="Lemaire P."/>
            <person name="Lindquist E."/>
            <person name="Endo T."/>
            <person name="Hotta K."/>
            <person name="Inaba K."/>
        </authorList>
    </citation>
    <scope>NUCLEOTIDE SEQUENCE [LARGE SCALE GENOMIC DNA]</scope>
    <source>
        <strain evidence="2">wild type</strain>
    </source>
</reference>
<dbReference type="OMA" id="CEWEDIS"/>
<dbReference type="InterPro" id="IPR013320">
    <property type="entry name" value="ConA-like_dom_sf"/>
</dbReference>
<dbReference type="Ensembl" id="ENSCINT00000024291.2">
    <property type="protein sequence ID" value="ENSCINP00000024045.2"/>
    <property type="gene ID" value="ENSCING00000013009.2"/>
</dbReference>
<dbReference type="InterPro" id="IPR051560">
    <property type="entry name" value="MAM_domain-containing"/>
</dbReference>
<dbReference type="Proteomes" id="UP000008144">
    <property type="component" value="Chromosome 9"/>
</dbReference>
<dbReference type="HOGENOM" id="CLU_098682_0_1_1"/>
<dbReference type="PANTHER" id="PTHR23282:SF146">
    <property type="entry name" value="RT07201P-RELATED"/>
    <property type="match status" value="1"/>
</dbReference>
<dbReference type="GO" id="GO:0016020">
    <property type="term" value="C:membrane"/>
    <property type="evidence" value="ECO:0007669"/>
    <property type="project" value="InterPro"/>
</dbReference>
<dbReference type="Gene3D" id="2.60.120.200">
    <property type="match status" value="1"/>
</dbReference>
<dbReference type="InParanoid" id="F6V610"/>
<proteinExistence type="predicted"/>
<dbReference type="STRING" id="7719.ENSCINP00000024045"/>
<dbReference type="SUPFAM" id="SSF49899">
    <property type="entry name" value="Concanavalin A-like lectins/glucanases"/>
    <property type="match status" value="1"/>
</dbReference>
<dbReference type="CDD" id="cd06263">
    <property type="entry name" value="MAM"/>
    <property type="match status" value="1"/>
</dbReference>
<sequence>YSCLLRHKWAGAKVARQRNCTRLDFRKSKLINNTEVIYSCNFEDCDLIELDNDDFDWTKTRSATLSDNTGPSIDHTYKGSSPRTRGSYLYIEASDPSRGWVSAMVSTPPLVATTGSCLRFWYHMYGSNIGSLNVYAHDNVTGLVMVWNKDGPQVNAWQEGYATIINEYSHTIVFEAVKGKNWESDIAIDDIIIYRGQCPE</sequence>
<name>F6V610_CIOIN</name>
<dbReference type="PROSITE" id="PS00740">
    <property type="entry name" value="MAM_1"/>
    <property type="match status" value="1"/>
</dbReference>
<protein>
    <recommendedName>
        <fullName evidence="1">MAM domain-containing protein</fullName>
    </recommendedName>
</protein>
<keyword evidence="3" id="KW-1185">Reference proteome</keyword>
<reference evidence="3" key="1">
    <citation type="journal article" date="2002" name="Science">
        <title>The draft genome of Ciona intestinalis: insights into chordate and vertebrate origins.</title>
        <authorList>
            <person name="Dehal P."/>
            <person name="Satou Y."/>
            <person name="Campbell R.K."/>
            <person name="Chapman J."/>
            <person name="Degnan B."/>
            <person name="De Tomaso A."/>
            <person name="Davidson B."/>
            <person name="Di Gregorio A."/>
            <person name="Gelpke M."/>
            <person name="Goodstein D.M."/>
            <person name="Harafuji N."/>
            <person name="Hastings K.E."/>
            <person name="Ho I."/>
            <person name="Hotta K."/>
            <person name="Huang W."/>
            <person name="Kawashima T."/>
            <person name="Lemaire P."/>
            <person name="Martinez D."/>
            <person name="Meinertzhagen I.A."/>
            <person name="Necula S."/>
            <person name="Nonaka M."/>
            <person name="Putnam N."/>
            <person name="Rash S."/>
            <person name="Saiga H."/>
            <person name="Satake M."/>
            <person name="Terry A."/>
            <person name="Yamada L."/>
            <person name="Wang H.G."/>
            <person name="Awazu S."/>
            <person name="Azumi K."/>
            <person name="Boore J."/>
            <person name="Branno M."/>
            <person name="Chin-Bow S."/>
            <person name="DeSantis R."/>
            <person name="Doyle S."/>
            <person name="Francino P."/>
            <person name="Keys D.N."/>
            <person name="Haga S."/>
            <person name="Hayashi H."/>
            <person name="Hino K."/>
            <person name="Imai K.S."/>
            <person name="Inaba K."/>
            <person name="Kano S."/>
            <person name="Kobayashi K."/>
            <person name="Kobayashi M."/>
            <person name="Lee B.I."/>
            <person name="Makabe K.W."/>
            <person name="Manohar C."/>
            <person name="Matassi G."/>
            <person name="Medina M."/>
            <person name="Mochizuki Y."/>
            <person name="Mount S."/>
            <person name="Morishita T."/>
            <person name="Miura S."/>
            <person name="Nakayama A."/>
            <person name="Nishizaka S."/>
            <person name="Nomoto H."/>
            <person name="Ohta F."/>
            <person name="Oishi K."/>
            <person name="Rigoutsos I."/>
            <person name="Sano M."/>
            <person name="Sasaki A."/>
            <person name="Sasakura Y."/>
            <person name="Shoguchi E."/>
            <person name="Shin-i T."/>
            <person name="Spagnuolo A."/>
            <person name="Stainier D."/>
            <person name="Suzuki M.M."/>
            <person name="Tassy O."/>
            <person name="Takatori N."/>
            <person name="Tokuoka M."/>
            <person name="Yagi K."/>
            <person name="Yoshizaki F."/>
            <person name="Wada S."/>
            <person name="Zhang C."/>
            <person name="Hyatt P.D."/>
            <person name="Larimer F."/>
            <person name="Detter C."/>
            <person name="Doggett N."/>
            <person name="Glavina T."/>
            <person name="Hawkins T."/>
            <person name="Richardson P."/>
            <person name="Lucas S."/>
            <person name="Kohara Y."/>
            <person name="Levine M."/>
            <person name="Satoh N."/>
            <person name="Rokhsar D.S."/>
        </authorList>
    </citation>
    <scope>NUCLEOTIDE SEQUENCE [LARGE SCALE GENOMIC DNA]</scope>
</reference>
<feature type="domain" description="MAM" evidence="1">
    <location>
        <begin position="38"/>
        <end position="200"/>
    </location>
</feature>
<dbReference type="SMART" id="SM00137">
    <property type="entry name" value="MAM"/>
    <property type="match status" value="1"/>
</dbReference>
<reference evidence="2" key="4">
    <citation type="submission" date="2025-09" db="UniProtKB">
        <authorList>
            <consortium name="Ensembl"/>
        </authorList>
    </citation>
    <scope>IDENTIFICATION</scope>
</reference>
<dbReference type="PROSITE" id="PS50060">
    <property type="entry name" value="MAM_2"/>
    <property type="match status" value="1"/>
</dbReference>
<evidence type="ECO:0000313" key="2">
    <source>
        <dbReference type="Ensembl" id="ENSCINP00000024045.2"/>
    </source>
</evidence>
<accession>F6V610</accession>
<dbReference type="InterPro" id="IPR000998">
    <property type="entry name" value="MAM_dom"/>
</dbReference>
<evidence type="ECO:0000259" key="1">
    <source>
        <dbReference type="PROSITE" id="PS50060"/>
    </source>
</evidence>